<protein>
    <recommendedName>
        <fullName evidence="4">Nicotinamide-nucleotide adenylyltransferase</fullName>
        <ecNumber evidence="4">2.7.7.1</ecNumber>
    </recommendedName>
    <alternativeName>
        <fullName evidence="4">NAD(+) diphosphorylase</fullName>
    </alternativeName>
    <alternativeName>
        <fullName evidence="4">NAD(+) pyrophosphorylase</fullName>
    </alternativeName>
    <alternativeName>
        <fullName evidence="4">NMN adenylyltransferase</fullName>
    </alternativeName>
</protein>
<dbReference type="HAMAP" id="MF_00243">
    <property type="entry name" value="NMN_adenylyltr"/>
    <property type="match status" value="1"/>
</dbReference>
<accession>A0A1J5TAV7</accession>
<sequence length="170" mass="19486">MDGQSKSNRSGIEIALILGRFQPFHLGHLELIRAVKNRYKKMIIAVGSSQEKGTSENPFDKDERKGMIKLGLESAGIFEYDIVCIDDINDDDRYVAHVESIVPKFDIIYSGNDLVLKLFKEAGYLTERFDYINREEWNGTSIRKMMLEGDDWKSMLQPEVGAFIDDIDNE</sequence>
<feature type="domain" description="Cytidyltransferase-like" evidence="5">
    <location>
        <begin position="17"/>
        <end position="141"/>
    </location>
</feature>
<name>A0A1J5TAV7_9ARCH</name>
<dbReference type="NCBIfam" id="NF002243">
    <property type="entry name" value="PRK01153.1"/>
    <property type="match status" value="1"/>
</dbReference>
<gene>
    <name evidence="6" type="ORF">BEU04_04630</name>
</gene>
<comment type="catalytic activity">
    <reaction evidence="4">
        <text>beta-nicotinamide D-ribonucleotide + ATP + H(+) = diphosphate + NAD(+)</text>
        <dbReference type="Rhea" id="RHEA:21360"/>
        <dbReference type="ChEBI" id="CHEBI:14649"/>
        <dbReference type="ChEBI" id="CHEBI:15378"/>
        <dbReference type="ChEBI" id="CHEBI:30616"/>
        <dbReference type="ChEBI" id="CHEBI:33019"/>
        <dbReference type="ChEBI" id="CHEBI:57540"/>
        <dbReference type="EC" id="2.7.7.1"/>
    </reaction>
</comment>
<dbReference type="PANTHER" id="PTHR21342:SF0">
    <property type="entry name" value="BIFUNCTIONAL NMN ADENYLYLTRANSFERASE_NUDIX HYDROLASE"/>
    <property type="match status" value="1"/>
</dbReference>
<dbReference type="SUPFAM" id="SSF52374">
    <property type="entry name" value="Nucleotidylyl transferase"/>
    <property type="match status" value="1"/>
</dbReference>
<keyword evidence="4" id="KW-0067">ATP-binding</keyword>
<keyword evidence="4" id="KW-0963">Cytoplasm</keyword>
<dbReference type="GO" id="GO:0005737">
    <property type="term" value="C:cytoplasm"/>
    <property type="evidence" value="ECO:0007669"/>
    <property type="project" value="UniProtKB-SubCell"/>
</dbReference>
<keyword evidence="4" id="KW-0547">Nucleotide-binding</keyword>
<proteinExistence type="inferred from homology"/>
<comment type="similarity">
    <text evidence="1 4">Belongs to the archaeal NMN adenylyltransferase family.</text>
</comment>
<evidence type="ECO:0000256" key="2">
    <source>
        <dbReference type="ARBA" id="ARBA00022679"/>
    </source>
</evidence>
<organism evidence="6 7">
    <name type="scientific">Marine Group III euryarchaeote CG-Bathy1</name>
    <dbReference type="NCBI Taxonomy" id="1889001"/>
    <lineage>
        <taxon>Archaea</taxon>
        <taxon>Methanobacteriati</taxon>
        <taxon>Thermoplasmatota</taxon>
        <taxon>Thermoplasmata</taxon>
        <taxon>Candidatus Thermoprofundales</taxon>
    </lineage>
</organism>
<reference evidence="6 7" key="1">
    <citation type="submission" date="2016-08" db="EMBL/GenBank/DDBJ databases">
        <title>New Insights into Marine Group III Euryarchaeota, from dark to light.</title>
        <authorList>
            <person name="Haro-Moreno J.M."/>
            <person name="Rodriguez-Valera F."/>
            <person name="Lopez-Garcia P."/>
            <person name="Moreira D."/>
            <person name="Martin-Cuadrado A.B."/>
        </authorList>
    </citation>
    <scope>NUCLEOTIDE SEQUENCE [LARGE SCALE GENOMIC DNA]</scope>
    <source>
        <strain evidence="6">CG-Bathy1</strain>
    </source>
</reference>
<evidence type="ECO:0000256" key="3">
    <source>
        <dbReference type="ARBA" id="ARBA00022695"/>
    </source>
</evidence>
<dbReference type="InterPro" id="IPR006418">
    <property type="entry name" value="NMN_Atrans_arc"/>
</dbReference>
<comment type="subcellular location">
    <subcellularLocation>
        <location evidence="4">Cytoplasm</location>
    </subcellularLocation>
</comment>
<dbReference type="NCBIfam" id="TIGR00125">
    <property type="entry name" value="cyt_tran_rel"/>
    <property type="match status" value="1"/>
</dbReference>
<dbReference type="GO" id="GO:0009435">
    <property type="term" value="P:NAD+ biosynthetic process"/>
    <property type="evidence" value="ECO:0007669"/>
    <property type="project" value="UniProtKB-UniRule"/>
</dbReference>
<evidence type="ECO:0000313" key="6">
    <source>
        <dbReference type="EMBL" id="OIR17993.1"/>
    </source>
</evidence>
<comment type="pathway">
    <text evidence="4">Cofactor biosynthesis; NAD(+) biosynthesis; NAD(+) from nicotinamide D-ribonucleotide: step 1/1.</text>
</comment>
<dbReference type="PANTHER" id="PTHR21342">
    <property type="entry name" value="PHOSPHOPANTETHEINE ADENYLYLTRANSFERASE"/>
    <property type="match status" value="1"/>
</dbReference>
<comment type="caution">
    <text evidence="6">The sequence shown here is derived from an EMBL/GenBank/DDBJ whole genome shotgun (WGS) entry which is preliminary data.</text>
</comment>
<dbReference type="InterPro" id="IPR004821">
    <property type="entry name" value="Cyt_trans-like"/>
</dbReference>
<dbReference type="GO" id="GO:0005524">
    <property type="term" value="F:ATP binding"/>
    <property type="evidence" value="ECO:0007669"/>
    <property type="project" value="UniProtKB-KW"/>
</dbReference>
<dbReference type="InterPro" id="IPR014729">
    <property type="entry name" value="Rossmann-like_a/b/a_fold"/>
</dbReference>
<dbReference type="Proteomes" id="UP000183815">
    <property type="component" value="Unassembled WGS sequence"/>
</dbReference>
<keyword evidence="4" id="KW-0662">Pyridine nucleotide biosynthesis</keyword>
<dbReference type="EC" id="2.7.7.1" evidence="4"/>
<evidence type="ECO:0000256" key="1">
    <source>
        <dbReference type="ARBA" id="ARBA00010124"/>
    </source>
</evidence>
<evidence type="ECO:0000259" key="5">
    <source>
        <dbReference type="Pfam" id="PF01467"/>
    </source>
</evidence>
<evidence type="ECO:0000313" key="7">
    <source>
        <dbReference type="Proteomes" id="UP000183815"/>
    </source>
</evidence>
<evidence type="ECO:0000256" key="4">
    <source>
        <dbReference type="HAMAP-Rule" id="MF_00243"/>
    </source>
</evidence>
<dbReference type="Gene3D" id="3.40.50.620">
    <property type="entry name" value="HUPs"/>
    <property type="match status" value="1"/>
</dbReference>
<dbReference type="EMBL" id="MIYU01000008">
    <property type="protein sequence ID" value="OIR17993.1"/>
    <property type="molecule type" value="Genomic_DNA"/>
</dbReference>
<keyword evidence="2 4" id="KW-0808">Transferase</keyword>
<keyword evidence="4" id="KW-0520">NAD</keyword>
<dbReference type="UniPathway" id="UPA00253">
    <property type="reaction ID" value="UER00600"/>
</dbReference>
<dbReference type="GO" id="GO:0000309">
    <property type="term" value="F:nicotinamide-nucleotide adenylyltransferase activity"/>
    <property type="evidence" value="ECO:0007669"/>
    <property type="project" value="UniProtKB-UniRule"/>
</dbReference>
<keyword evidence="3 4" id="KW-0548">Nucleotidyltransferase</keyword>
<dbReference type="AlphaFoldDB" id="A0A1J5TAV7"/>
<dbReference type="Pfam" id="PF01467">
    <property type="entry name" value="CTP_transf_like"/>
    <property type="match status" value="1"/>
</dbReference>